<dbReference type="Gramene" id="AET1Gv20996800.10">
    <property type="protein sequence ID" value="AET1Gv20996800.10"/>
    <property type="gene ID" value="AET1Gv20996800"/>
</dbReference>
<dbReference type="EnsemblPlants" id="AET1Gv20996800.10">
    <property type="protein sequence ID" value="AET1Gv20996800.10"/>
    <property type="gene ID" value="AET1Gv20996800"/>
</dbReference>
<evidence type="ECO:0000313" key="1">
    <source>
        <dbReference type="EnsemblPlants" id="AET1Gv20996800.10"/>
    </source>
</evidence>
<reference evidence="2" key="1">
    <citation type="journal article" date="2014" name="Science">
        <title>Ancient hybridizations among the ancestral genomes of bread wheat.</title>
        <authorList>
            <consortium name="International Wheat Genome Sequencing Consortium,"/>
            <person name="Marcussen T."/>
            <person name="Sandve S.R."/>
            <person name="Heier L."/>
            <person name="Spannagl M."/>
            <person name="Pfeifer M."/>
            <person name="Jakobsen K.S."/>
            <person name="Wulff B.B."/>
            <person name="Steuernagel B."/>
            <person name="Mayer K.F."/>
            <person name="Olsen O.A."/>
        </authorList>
    </citation>
    <scope>NUCLEOTIDE SEQUENCE [LARGE SCALE GENOMIC DNA]</scope>
    <source>
        <strain evidence="2">cv. AL8/78</strain>
    </source>
</reference>
<sequence>PHKKIGRLPFEDPGFRLLLTFWMVETRLRRQDPAGLLPGASP</sequence>
<evidence type="ECO:0000313" key="2">
    <source>
        <dbReference type="Proteomes" id="UP000015105"/>
    </source>
</evidence>
<accession>A0A453A0N9</accession>
<dbReference type="Proteomes" id="UP000015105">
    <property type="component" value="Chromosome 1D"/>
</dbReference>
<proteinExistence type="predicted"/>
<reference evidence="2" key="2">
    <citation type="journal article" date="2017" name="Nat. Plants">
        <title>The Aegilops tauschii genome reveals multiple impacts of transposons.</title>
        <authorList>
            <person name="Zhao G."/>
            <person name="Zou C."/>
            <person name="Li K."/>
            <person name="Wang K."/>
            <person name="Li T."/>
            <person name="Gao L."/>
            <person name="Zhang X."/>
            <person name="Wang H."/>
            <person name="Yang Z."/>
            <person name="Liu X."/>
            <person name="Jiang W."/>
            <person name="Mao L."/>
            <person name="Kong X."/>
            <person name="Jiao Y."/>
            <person name="Jia J."/>
        </authorList>
    </citation>
    <scope>NUCLEOTIDE SEQUENCE [LARGE SCALE GENOMIC DNA]</scope>
    <source>
        <strain evidence="2">cv. AL8/78</strain>
    </source>
</reference>
<name>A0A453A0N9_AEGTS</name>
<protein>
    <submittedName>
        <fullName evidence="1">Uncharacterized protein</fullName>
    </submittedName>
</protein>
<keyword evidence="2" id="KW-1185">Reference proteome</keyword>
<dbReference type="AlphaFoldDB" id="A0A453A0N9"/>
<reference evidence="1" key="5">
    <citation type="journal article" date="2021" name="G3 (Bethesda)">
        <title>Aegilops tauschii genome assembly Aet v5.0 features greater sequence contiguity and improved annotation.</title>
        <authorList>
            <person name="Wang L."/>
            <person name="Zhu T."/>
            <person name="Rodriguez J.C."/>
            <person name="Deal K.R."/>
            <person name="Dubcovsky J."/>
            <person name="McGuire P.E."/>
            <person name="Lux T."/>
            <person name="Spannagl M."/>
            <person name="Mayer K.F.X."/>
            <person name="Baldrich P."/>
            <person name="Meyers B.C."/>
            <person name="Huo N."/>
            <person name="Gu Y.Q."/>
            <person name="Zhou H."/>
            <person name="Devos K.M."/>
            <person name="Bennetzen J.L."/>
            <person name="Unver T."/>
            <person name="Budak H."/>
            <person name="Gulick P.J."/>
            <person name="Galiba G."/>
            <person name="Kalapos B."/>
            <person name="Nelson D.R."/>
            <person name="Li P."/>
            <person name="You F.M."/>
            <person name="Luo M.C."/>
            <person name="Dvorak J."/>
        </authorList>
    </citation>
    <scope>NUCLEOTIDE SEQUENCE [LARGE SCALE GENOMIC DNA]</scope>
    <source>
        <strain evidence="1">cv. AL8/78</strain>
    </source>
</reference>
<reference evidence="1" key="3">
    <citation type="journal article" date="2017" name="Nature">
        <title>Genome sequence of the progenitor of the wheat D genome Aegilops tauschii.</title>
        <authorList>
            <person name="Luo M.C."/>
            <person name="Gu Y.Q."/>
            <person name="Puiu D."/>
            <person name="Wang H."/>
            <person name="Twardziok S.O."/>
            <person name="Deal K.R."/>
            <person name="Huo N."/>
            <person name="Zhu T."/>
            <person name="Wang L."/>
            <person name="Wang Y."/>
            <person name="McGuire P.E."/>
            <person name="Liu S."/>
            <person name="Long H."/>
            <person name="Ramasamy R.K."/>
            <person name="Rodriguez J.C."/>
            <person name="Van S.L."/>
            <person name="Yuan L."/>
            <person name="Wang Z."/>
            <person name="Xia Z."/>
            <person name="Xiao L."/>
            <person name="Anderson O.D."/>
            <person name="Ouyang S."/>
            <person name="Liang Y."/>
            <person name="Zimin A.V."/>
            <person name="Pertea G."/>
            <person name="Qi P."/>
            <person name="Bennetzen J.L."/>
            <person name="Dai X."/>
            <person name="Dawson M.W."/>
            <person name="Muller H.G."/>
            <person name="Kugler K."/>
            <person name="Rivarola-Duarte L."/>
            <person name="Spannagl M."/>
            <person name="Mayer K.F.X."/>
            <person name="Lu F.H."/>
            <person name="Bevan M.W."/>
            <person name="Leroy P."/>
            <person name="Li P."/>
            <person name="You F.M."/>
            <person name="Sun Q."/>
            <person name="Liu Z."/>
            <person name="Lyons E."/>
            <person name="Wicker T."/>
            <person name="Salzberg S.L."/>
            <person name="Devos K.M."/>
            <person name="Dvorak J."/>
        </authorList>
    </citation>
    <scope>NUCLEOTIDE SEQUENCE [LARGE SCALE GENOMIC DNA]</scope>
    <source>
        <strain evidence="1">cv. AL8/78</strain>
    </source>
</reference>
<organism evidence="1 2">
    <name type="scientific">Aegilops tauschii subsp. strangulata</name>
    <name type="common">Goatgrass</name>
    <dbReference type="NCBI Taxonomy" id="200361"/>
    <lineage>
        <taxon>Eukaryota</taxon>
        <taxon>Viridiplantae</taxon>
        <taxon>Streptophyta</taxon>
        <taxon>Embryophyta</taxon>
        <taxon>Tracheophyta</taxon>
        <taxon>Spermatophyta</taxon>
        <taxon>Magnoliopsida</taxon>
        <taxon>Liliopsida</taxon>
        <taxon>Poales</taxon>
        <taxon>Poaceae</taxon>
        <taxon>BOP clade</taxon>
        <taxon>Pooideae</taxon>
        <taxon>Triticodae</taxon>
        <taxon>Triticeae</taxon>
        <taxon>Triticinae</taxon>
        <taxon>Aegilops</taxon>
    </lineage>
</organism>
<reference evidence="1" key="4">
    <citation type="submission" date="2019-03" db="UniProtKB">
        <authorList>
            <consortium name="EnsemblPlants"/>
        </authorList>
    </citation>
    <scope>IDENTIFICATION</scope>
</reference>